<reference evidence="10" key="1">
    <citation type="journal article" date="2019" name="Int. J. Syst. Evol. Microbiol.">
        <title>The Global Catalogue of Microorganisms (GCM) 10K type strain sequencing project: providing services to taxonomists for standard genome sequencing and annotation.</title>
        <authorList>
            <consortium name="The Broad Institute Genomics Platform"/>
            <consortium name="The Broad Institute Genome Sequencing Center for Infectious Disease"/>
            <person name="Wu L."/>
            <person name="Ma J."/>
        </authorList>
    </citation>
    <scope>NUCLEOTIDE SEQUENCE [LARGE SCALE GENOMIC DNA]</scope>
    <source>
        <strain evidence="10">JCM 16923</strain>
    </source>
</reference>
<feature type="transmembrane region" description="Helical" evidence="8">
    <location>
        <begin position="209"/>
        <end position="227"/>
    </location>
</feature>
<evidence type="ECO:0000313" key="10">
    <source>
        <dbReference type="Proteomes" id="UP001418444"/>
    </source>
</evidence>
<name>A0ABP7P6P2_9ACTN</name>
<dbReference type="EMBL" id="BAAAZW010000005">
    <property type="protein sequence ID" value="GAA3960673.1"/>
    <property type="molecule type" value="Genomic_DNA"/>
</dbReference>
<feature type="transmembrane region" description="Helical" evidence="8">
    <location>
        <begin position="393"/>
        <end position="419"/>
    </location>
</feature>
<organism evidence="9 10">
    <name type="scientific">Gordonia caeni</name>
    <dbReference type="NCBI Taxonomy" id="1007097"/>
    <lineage>
        <taxon>Bacteria</taxon>
        <taxon>Bacillati</taxon>
        <taxon>Actinomycetota</taxon>
        <taxon>Actinomycetes</taxon>
        <taxon>Mycobacteriales</taxon>
        <taxon>Gordoniaceae</taxon>
        <taxon>Gordonia</taxon>
    </lineage>
</organism>
<feature type="transmembrane region" description="Helical" evidence="8">
    <location>
        <begin position="323"/>
        <end position="341"/>
    </location>
</feature>
<comment type="caution">
    <text evidence="9">The sequence shown here is derived from an EMBL/GenBank/DDBJ whole genome shotgun (WGS) entry which is preliminary data.</text>
</comment>
<feature type="transmembrane region" description="Helical" evidence="8">
    <location>
        <begin position="159"/>
        <end position="175"/>
    </location>
</feature>
<feature type="transmembrane region" description="Helical" evidence="8">
    <location>
        <begin position="108"/>
        <end position="125"/>
    </location>
</feature>
<gene>
    <name evidence="9" type="ORF">GCM10022231_20880</name>
</gene>
<accession>A0ABP7P6P2</accession>
<comment type="subcellular location">
    <subcellularLocation>
        <location evidence="1">Cell membrane</location>
        <topology evidence="1">Multi-pass membrane protein</topology>
    </subcellularLocation>
</comment>
<evidence type="ECO:0000256" key="8">
    <source>
        <dbReference type="SAM" id="Phobius"/>
    </source>
</evidence>
<feature type="transmembrane region" description="Helical" evidence="8">
    <location>
        <begin position="181"/>
        <end position="202"/>
    </location>
</feature>
<dbReference type="RefSeq" id="WP_344783367.1">
    <property type="nucleotide sequence ID" value="NZ_BAAAZW010000005.1"/>
</dbReference>
<keyword evidence="3" id="KW-0808">Transferase</keyword>
<keyword evidence="10" id="KW-1185">Reference proteome</keyword>
<evidence type="ECO:0000256" key="2">
    <source>
        <dbReference type="ARBA" id="ARBA00022475"/>
    </source>
</evidence>
<evidence type="ECO:0000256" key="6">
    <source>
        <dbReference type="ARBA" id="ARBA00023136"/>
    </source>
</evidence>
<feature type="transmembrane region" description="Helical" evidence="8">
    <location>
        <begin position="18"/>
        <end position="40"/>
    </location>
</feature>
<keyword evidence="5 8" id="KW-1133">Transmembrane helix</keyword>
<feature type="transmembrane region" description="Helical" evidence="8">
    <location>
        <begin position="77"/>
        <end position="96"/>
    </location>
</feature>
<evidence type="ECO:0000313" key="9">
    <source>
        <dbReference type="EMBL" id="GAA3960673.1"/>
    </source>
</evidence>
<sequence length="440" mass="48402">MPDEDLPERPLRTVARSVVVVSCALAAGAIAWHLLVMPIYEHGYGLFTNGIDTKVYRGAAQAVLDGRPLYDEPVFKVWRFTYAPFGALVMLPLGLLGRWEAMRVMEGVNVLCLALLVFLSLRALGLRRDDARFWGTTAALTIAVSVLEPVRTTIWNGQINLVLAVLVVGCLTLPLGRWRGIGVGVAAGIKLTPLFFLCYLAVTRQWRAAVVVLATFAATVLIGLAVLRDEAWRFWTGTLNDTSRIGPLDAIANQSFHGFFVRLGTLGVWQAPDWLWLPVGVVLAVLGLYTVWRAHRAGATLLAVTLTGMTACAVSPFSWGHHWVWVVPLMVIALVTAGGAARRDRPVTWLWWLLPAGIAAAMFSWHVQLMEDGRAVYRFGSYRLFWQVDAHGWHAAAAVIGSGAYLWVFLAALAVTLWWTGRVDPIRFNPNAVTPAETAR</sequence>
<keyword evidence="6 8" id="KW-0472">Membrane</keyword>
<evidence type="ECO:0000256" key="4">
    <source>
        <dbReference type="ARBA" id="ARBA00022692"/>
    </source>
</evidence>
<evidence type="ECO:0000256" key="5">
    <source>
        <dbReference type="ARBA" id="ARBA00022989"/>
    </source>
</evidence>
<proteinExistence type="inferred from homology"/>
<keyword evidence="2" id="KW-1003">Cell membrane</keyword>
<keyword evidence="4 8" id="KW-0812">Transmembrane</keyword>
<protein>
    <submittedName>
        <fullName evidence="9">Glycosyltransferase 87 family protein</fullName>
    </submittedName>
</protein>
<feature type="transmembrane region" description="Helical" evidence="8">
    <location>
        <begin position="348"/>
        <end position="367"/>
    </location>
</feature>
<feature type="transmembrane region" description="Helical" evidence="8">
    <location>
        <begin position="131"/>
        <end position="147"/>
    </location>
</feature>
<comment type="similarity">
    <text evidence="7">Belongs to the glycosyltransferase 87 family.</text>
</comment>
<feature type="transmembrane region" description="Helical" evidence="8">
    <location>
        <begin position="274"/>
        <end position="292"/>
    </location>
</feature>
<evidence type="ECO:0000256" key="3">
    <source>
        <dbReference type="ARBA" id="ARBA00022679"/>
    </source>
</evidence>
<dbReference type="Pfam" id="PF09594">
    <property type="entry name" value="GT87"/>
    <property type="match status" value="1"/>
</dbReference>
<feature type="transmembrane region" description="Helical" evidence="8">
    <location>
        <begin position="299"/>
        <end position="317"/>
    </location>
</feature>
<dbReference type="InterPro" id="IPR018584">
    <property type="entry name" value="GT87"/>
</dbReference>
<dbReference type="Proteomes" id="UP001418444">
    <property type="component" value="Unassembled WGS sequence"/>
</dbReference>
<evidence type="ECO:0000256" key="7">
    <source>
        <dbReference type="ARBA" id="ARBA00024033"/>
    </source>
</evidence>
<evidence type="ECO:0000256" key="1">
    <source>
        <dbReference type="ARBA" id="ARBA00004651"/>
    </source>
</evidence>